<evidence type="ECO:0000256" key="6">
    <source>
        <dbReference type="SAM" id="Coils"/>
    </source>
</evidence>
<dbReference type="AlphaFoldDB" id="A0A7S4NKJ7"/>
<organism evidence="8">
    <name type="scientific">Paramoeba aestuarina</name>
    <dbReference type="NCBI Taxonomy" id="180227"/>
    <lineage>
        <taxon>Eukaryota</taxon>
        <taxon>Amoebozoa</taxon>
        <taxon>Discosea</taxon>
        <taxon>Flabellinia</taxon>
        <taxon>Dactylopodida</taxon>
        <taxon>Paramoebidae</taxon>
        <taxon>Paramoeba</taxon>
    </lineage>
</organism>
<keyword evidence="6" id="KW-0175">Coiled coil</keyword>
<evidence type="ECO:0000256" key="5">
    <source>
        <dbReference type="ARBA" id="ARBA00023254"/>
    </source>
</evidence>
<dbReference type="GO" id="GO:0010774">
    <property type="term" value="P:meiotic strand invasion involved in reciprocal meiotic recombination"/>
    <property type="evidence" value="ECO:0007669"/>
    <property type="project" value="TreeGrafter"/>
</dbReference>
<dbReference type="PANTHER" id="PTHR15938:SF0">
    <property type="entry name" value="HOMOLOGOUS-PAIRING PROTEIN 2 HOMOLOG"/>
    <property type="match status" value="1"/>
</dbReference>
<evidence type="ECO:0000256" key="3">
    <source>
        <dbReference type="ARBA" id="ARBA00023172"/>
    </source>
</evidence>
<keyword evidence="3" id="KW-0233">DNA recombination</keyword>
<dbReference type="InterPro" id="IPR010776">
    <property type="entry name" value="Hop2_WH_dom"/>
</dbReference>
<dbReference type="GO" id="GO:0000709">
    <property type="term" value="P:meiotic joint molecule formation"/>
    <property type="evidence" value="ECO:0007669"/>
    <property type="project" value="TreeGrafter"/>
</dbReference>
<comment type="similarity">
    <text evidence="2">Belongs to the HOP2 family.</text>
</comment>
<sequence>MPTAKPKVVKGKEAKKLIQDYMVAQNRPFGAGIVQSNLKNAVGKTETVRILDELVEEGVLESKDYKKFRYYWANQRNIPEARDPSDIKKEIENAEFELKTLSNEAVTIQKKRDALQSALSDEDLEAKIAALEKENAELSTRLQEAKGSSESVSKDSVEKIDKALKSQVTAWRKRKRCAMDMVNEIAEGSGESVKTLFKTIELENDESNKVTLTEAIKATEPPPPPKKRFKS</sequence>
<dbReference type="GO" id="GO:0000794">
    <property type="term" value="C:condensed nuclear chromosome"/>
    <property type="evidence" value="ECO:0007669"/>
    <property type="project" value="TreeGrafter"/>
</dbReference>
<evidence type="ECO:0000256" key="4">
    <source>
        <dbReference type="ARBA" id="ARBA00023242"/>
    </source>
</evidence>
<keyword evidence="5" id="KW-0469">Meiosis</keyword>
<gene>
    <name evidence="8" type="ORF">NAES01612_LOCUS5649</name>
</gene>
<dbReference type="InterPro" id="IPR036388">
    <property type="entry name" value="WH-like_DNA-bd_sf"/>
</dbReference>
<reference evidence="8" key="1">
    <citation type="submission" date="2021-01" db="EMBL/GenBank/DDBJ databases">
        <authorList>
            <person name="Corre E."/>
            <person name="Pelletier E."/>
            <person name="Niang G."/>
            <person name="Scheremetjew M."/>
            <person name="Finn R."/>
            <person name="Kale V."/>
            <person name="Holt S."/>
            <person name="Cochrane G."/>
            <person name="Meng A."/>
            <person name="Brown T."/>
            <person name="Cohen L."/>
        </authorList>
    </citation>
    <scope>NUCLEOTIDE SEQUENCE</scope>
    <source>
        <strain evidence="8">SoJaBio B1-5/56/2</strain>
    </source>
</reference>
<comment type="subcellular location">
    <subcellularLocation>
        <location evidence="1">Nucleus</location>
    </subcellularLocation>
</comment>
<dbReference type="Pfam" id="PF07106">
    <property type="entry name" value="WHD_TBPIP"/>
    <property type="match status" value="1"/>
</dbReference>
<protein>
    <recommendedName>
        <fullName evidence="7">Homologous-pairing protein 2 winged helix domain-containing protein</fullName>
    </recommendedName>
</protein>
<keyword evidence="4" id="KW-0539">Nucleus</keyword>
<dbReference type="EMBL" id="HBKR01008515">
    <property type="protein sequence ID" value="CAE2292062.1"/>
    <property type="molecule type" value="Transcribed_RNA"/>
</dbReference>
<dbReference type="GO" id="GO:0007129">
    <property type="term" value="P:homologous chromosome pairing at meiosis"/>
    <property type="evidence" value="ECO:0007669"/>
    <property type="project" value="TreeGrafter"/>
</dbReference>
<evidence type="ECO:0000313" key="8">
    <source>
        <dbReference type="EMBL" id="CAE2292062.1"/>
    </source>
</evidence>
<dbReference type="Gene3D" id="1.10.10.10">
    <property type="entry name" value="Winged helix-like DNA-binding domain superfamily/Winged helix DNA-binding domain"/>
    <property type="match status" value="1"/>
</dbReference>
<dbReference type="GO" id="GO:0120231">
    <property type="term" value="C:DNA recombinase auxiliary factor complex"/>
    <property type="evidence" value="ECO:0007669"/>
    <property type="project" value="TreeGrafter"/>
</dbReference>
<dbReference type="PANTHER" id="PTHR15938">
    <property type="entry name" value="TBP-1 INTERACTING PROTEIN"/>
    <property type="match status" value="1"/>
</dbReference>
<evidence type="ECO:0000259" key="7">
    <source>
        <dbReference type="Pfam" id="PF07106"/>
    </source>
</evidence>
<dbReference type="GO" id="GO:0120230">
    <property type="term" value="F:recombinase activator activity"/>
    <property type="evidence" value="ECO:0007669"/>
    <property type="project" value="TreeGrafter"/>
</dbReference>
<feature type="coiled-coil region" evidence="6">
    <location>
        <begin position="91"/>
        <end position="148"/>
    </location>
</feature>
<feature type="domain" description="Homologous-pairing protein 2 winged helix" evidence="7">
    <location>
        <begin position="13"/>
        <end position="74"/>
    </location>
</feature>
<evidence type="ECO:0000256" key="2">
    <source>
        <dbReference type="ARBA" id="ARBA00007922"/>
    </source>
</evidence>
<dbReference type="GO" id="GO:0003690">
    <property type="term" value="F:double-stranded DNA binding"/>
    <property type="evidence" value="ECO:0007669"/>
    <property type="project" value="TreeGrafter"/>
</dbReference>
<proteinExistence type="inferred from homology"/>
<accession>A0A7S4NKJ7</accession>
<evidence type="ECO:0000256" key="1">
    <source>
        <dbReference type="ARBA" id="ARBA00004123"/>
    </source>
</evidence>
<name>A0A7S4NKJ7_9EUKA</name>